<evidence type="ECO:0000313" key="7">
    <source>
        <dbReference type="Proteomes" id="UP001500339"/>
    </source>
</evidence>
<dbReference type="SUPFAM" id="SSF56954">
    <property type="entry name" value="Outer membrane efflux proteins (OEP)"/>
    <property type="match status" value="1"/>
</dbReference>
<feature type="domain" description="YknX-like beta-barrel" evidence="5">
    <location>
        <begin position="283"/>
        <end position="360"/>
    </location>
</feature>
<evidence type="ECO:0000256" key="3">
    <source>
        <dbReference type="SAM" id="Coils"/>
    </source>
</evidence>
<dbReference type="Pfam" id="PF25989">
    <property type="entry name" value="YknX_C"/>
    <property type="match status" value="1"/>
</dbReference>
<dbReference type="InterPro" id="IPR050465">
    <property type="entry name" value="UPF0194_transport"/>
</dbReference>
<dbReference type="Proteomes" id="UP001500339">
    <property type="component" value="Unassembled WGS sequence"/>
</dbReference>
<evidence type="ECO:0000259" key="4">
    <source>
        <dbReference type="Pfam" id="PF25989"/>
    </source>
</evidence>
<dbReference type="RefSeq" id="WP_343770034.1">
    <property type="nucleotide sequence ID" value="NZ_BAAACF010000003.1"/>
</dbReference>
<accession>A0ABN1J2Z6</accession>
<name>A0ABN1J2Z6_9CLOT</name>
<proteinExistence type="predicted"/>
<keyword evidence="2 3" id="KW-0175">Coiled coil</keyword>
<evidence type="ECO:0000313" key="6">
    <source>
        <dbReference type="EMBL" id="GAA0727031.1"/>
    </source>
</evidence>
<gene>
    <name evidence="6" type="ORF">GCM10008905_24180</name>
</gene>
<dbReference type="Gene3D" id="2.40.30.170">
    <property type="match status" value="1"/>
</dbReference>
<dbReference type="Pfam" id="PF25990">
    <property type="entry name" value="Beta-barrel_YknX"/>
    <property type="match status" value="1"/>
</dbReference>
<dbReference type="SUPFAM" id="SSF111369">
    <property type="entry name" value="HlyD-like secretion proteins"/>
    <property type="match status" value="1"/>
</dbReference>
<evidence type="ECO:0000259" key="5">
    <source>
        <dbReference type="Pfam" id="PF25990"/>
    </source>
</evidence>
<comment type="caution">
    <text evidence="6">The sequence shown here is derived from an EMBL/GenBank/DDBJ whole genome shotgun (WGS) entry which is preliminary data.</text>
</comment>
<dbReference type="PANTHER" id="PTHR32347">
    <property type="entry name" value="EFFLUX SYSTEM COMPONENT YKNX-RELATED"/>
    <property type="match status" value="1"/>
</dbReference>
<keyword evidence="7" id="KW-1185">Reference proteome</keyword>
<evidence type="ECO:0000256" key="2">
    <source>
        <dbReference type="ARBA" id="ARBA00023054"/>
    </source>
</evidence>
<dbReference type="Gene3D" id="2.40.50.100">
    <property type="match status" value="1"/>
</dbReference>
<reference evidence="6 7" key="1">
    <citation type="journal article" date="2019" name="Int. J. Syst. Evol. Microbiol.">
        <title>The Global Catalogue of Microorganisms (GCM) 10K type strain sequencing project: providing services to taxonomists for standard genome sequencing and annotation.</title>
        <authorList>
            <consortium name="The Broad Institute Genomics Platform"/>
            <consortium name="The Broad Institute Genome Sequencing Center for Infectious Disease"/>
            <person name="Wu L."/>
            <person name="Ma J."/>
        </authorList>
    </citation>
    <scope>NUCLEOTIDE SEQUENCE [LARGE SCALE GENOMIC DNA]</scope>
    <source>
        <strain evidence="6 7">JCM 1405</strain>
    </source>
</reference>
<feature type="coiled-coil region" evidence="3">
    <location>
        <begin position="104"/>
        <end position="248"/>
    </location>
</feature>
<dbReference type="InterPro" id="IPR058637">
    <property type="entry name" value="YknX-like_C"/>
</dbReference>
<protein>
    <submittedName>
        <fullName evidence="6">Efflux RND transporter periplasmic adaptor subunit</fullName>
    </submittedName>
</protein>
<organism evidence="6 7">
    <name type="scientific">Clostridium malenominatum</name>
    <dbReference type="NCBI Taxonomy" id="1539"/>
    <lineage>
        <taxon>Bacteria</taxon>
        <taxon>Bacillati</taxon>
        <taxon>Bacillota</taxon>
        <taxon>Clostridia</taxon>
        <taxon>Eubacteriales</taxon>
        <taxon>Clostridiaceae</taxon>
        <taxon>Clostridium</taxon>
    </lineage>
</organism>
<dbReference type="InterPro" id="IPR058636">
    <property type="entry name" value="Beta-barrel_YknX"/>
</dbReference>
<feature type="domain" description="YknX-like C-terminal permuted SH3-like" evidence="4">
    <location>
        <begin position="374"/>
        <end position="436"/>
    </location>
</feature>
<dbReference type="EMBL" id="BAAACF010000003">
    <property type="protein sequence ID" value="GAA0727031.1"/>
    <property type="molecule type" value="Genomic_DNA"/>
</dbReference>
<sequence>MEKKDKFKFKLKLTKKNLSIFAIALIALISIGMSVSKGNKDASIKVDTGKASKKRIVQTASATGNIEANHRNEVALNPSTKVVKVLVKEGQVVKKEDIIAQLDASDLKNQLQKQKINLQNANIQLNQLQGTSLANEINNAKNSVSQSEISLQNAKNNYDDLNKKYSQTKALFDKGFVSKNEFDGAEKALTDAENAMKTAQLSLNNAKNSLSNLTVSSSDKISTQRNQIALIEADIANLQDKIEQCNIRANVDGKVVRNDAKENQYPKTGDLVIVDDTSKYKLSLDVSQYDAVNLRKGQKATIKVKGIDKEYAGVVADIQDIAQAKINATGGNQEFKVGVKITFDSIDELIKAGYEGSAEIILNESPSSIAVGFDAVKEDRAEKKKYVYVINDNKVSKKYIKTGLESEYDIEVLEGLEEGETYVINPPEKLKEGDVVSLNK</sequence>
<comment type="subcellular location">
    <subcellularLocation>
        <location evidence="1">Cell envelope</location>
    </subcellularLocation>
</comment>
<dbReference type="Gene3D" id="6.20.50.140">
    <property type="match status" value="1"/>
</dbReference>
<evidence type="ECO:0000256" key="1">
    <source>
        <dbReference type="ARBA" id="ARBA00004196"/>
    </source>
</evidence>
<dbReference type="Gene3D" id="1.10.287.470">
    <property type="entry name" value="Helix hairpin bin"/>
    <property type="match status" value="1"/>
</dbReference>